<dbReference type="AlphaFoldDB" id="A0A383WEK0"/>
<protein>
    <submittedName>
        <fullName evidence="1">Uncharacterized protein</fullName>
    </submittedName>
</protein>
<evidence type="ECO:0000313" key="1">
    <source>
        <dbReference type="EMBL" id="SZX75690.1"/>
    </source>
</evidence>
<dbReference type="Proteomes" id="UP000256970">
    <property type="component" value="Unassembled WGS sequence"/>
</dbReference>
<sequence>MLSESPAVVLGVPPQDVTLFNPLKSPHKLRAAAAEEYTTLALQLQQVLRVAAGLQLSSLHPYPLPKTASEAVMSEVQLLGYHPVKASELLIAIWKNGAKLKTVDQLWQERLDQVLAMPEVLSGWGPEQRVQAEQLLCMLASLLAPLGPKLCLPATPEGMRSGMKVLSLLYGSSYHSNVVIPFKPNREAGKAGLPVFEAEYMKSLEAVNRHMRQLGDSCLAGGSCEGDCMPELLMQEAMSGLQKIGVSSARISKCLASHCLKIAGPKISKLGTQAAAAAPNTFPTSLAPEQPPGRFHFNQLKRTAAAAAATGHRNPIQDHIGTVSGMAAPAAAGVVAPSGGIVVQQPNGARV</sequence>
<evidence type="ECO:0000313" key="2">
    <source>
        <dbReference type="Proteomes" id="UP000256970"/>
    </source>
</evidence>
<accession>A0A383WEK0</accession>
<keyword evidence="2" id="KW-1185">Reference proteome</keyword>
<gene>
    <name evidence="1" type="ORF">BQ4739_LOCUS15966</name>
</gene>
<dbReference type="EMBL" id="FNXT01001239">
    <property type="protein sequence ID" value="SZX75690.1"/>
    <property type="molecule type" value="Genomic_DNA"/>
</dbReference>
<organism evidence="1 2">
    <name type="scientific">Tetradesmus obliquus</name>
    <name type="common">Green alga</name>
    <name type="synonym">Acutodesmus obliquus</name>
    <dbReference type="NCBI Taxonomy" id="3088"/>
    <lineage>
        <taxon>Eukaryota</taxon>
        <taxon>Viridiplantae</taxon>
        <taxon>Chlorophyta</taxon>
        <taxon>core chlorophytes</taxon>
        <taxon>Chlorophyceae</taxon>
        <taxon>CS clade</taxon>
        <taxon>Sphaeropleales</taxon>
        <taxon>Scenedesmaceae</taxon>
        <taxon>Tetradesmus</taxon>
    </lineage>
</organism>
<proteinExistence type="predicted"/>
<name>A0A383WEK0_TETOB</name>
<reference evidence="1 2" key="1">
    <citation type="submission" date="2016-10" db="EMBL/GenBank/DDBJ databases">
        <authorList>
            <person name="Cai Z."/>
        </authorList>
    </citation>
    <scope>NUCLEOTIDE SEQUENCE [LARGE SCALE GENOMIC DNA]</scope>
</reference>